<feature type="domain" description="Dihydrodipicolinate reductase C-terminal" evidence="16">
    <location>
        <begin position="130"/>
        <end position="266"/>
    </location>
</feature>
<feature type="binding site" evidence="14">
    <location>
        <begin position="10"/>
        <end position="15"/>
    </location>
    <ligand>
        <name>NAD(+)</name>
        <dbReference type="ChEBI" id="CHEBI:57540"/>
    </ligand>
</feature>
<comment type="subcellular location">
    <subcellularLocation>
        <location evidence="1 14">Cytoplasm</location>
    </subcellularLocation>
</comment>
<keyword evidence="3 14" id="KW-0963">Cytoplasm</keyword>
<evidence type="ECO:0000256" key="8">
    <source>
        <dbReference type="ARBA" id="ARBA00023027"/>
    </source>
</evidence>
<dbReference type="CDD" id="cd02274">
    <property type="entry name" value="DHDPR_N"/>
    <property type="match status" value="1"/>
</dbReference>
<dbReference type="NCBIfam" id="TIGR00036">
    <property type="entry name" value="dapB"/>
    <property type="match status" value="1"/>
</dbReference>
<evidence type="ECO:0000256" key="12">
    <source>
        <dbReference type="ARBA" id="ARBA00049080"/>
    </source>
</evidence>
<dbReference type="FunFam" id="3.30.360.10:FF:000004">
    <property type="entry name" value="4-hydroxy-tetrahydrodipicolinate reductase"/>
    <property type="match status" value="1"/>
</dbReference>
<dbReference type="SUPFAM" id="SSF51735">
    <property type="entry name" value="NAD(P)-binding Rossmann-fold domains"/>
    <property type="match status" value="1"/>
</dbReference>
<dbReference type="KEGG" id="tsy:THSYN_07995"/>
<organism evidence="17 18">
    <name type="scientific">Candidatus Thiodictyon syntrophicum</name>
    <dbReference type="NCBI Taxonomy" id="1166950"/>
    <lineage>
        <taxon>Bacteria</taxon>
        <taxon>Pseudomonadati</taxon>
        <taxon>Pseudomonadota</taxon>
        <taxon>Gammaproteobacteria</taxon>
        <taxon>Chromatiales</taxon>
        <taxon>Chromatiaceae</taxon>
        <taxon>Thiodictyon</taxon>
    </lineage>
</organism>
<dbReference type="PROSITE" id="PS01298">
    <property type="entry name" value="DAPB"/>
    <property type="match status" value="1"/>
</dbReference>
<evidence type="ECO:0000256" key="13">
    <source>
        <dbReference type="ARBA" id="ARBA00049396"/>
    </source>
</evidence>
<dbReference type="GO" id="GO:0051287">
    <property type="term" value="F:NAD binding"/>
    <property type="evidence" value="ECO:0007669"/>
    <property type="project" value="UniProtKB-UniRule"/>
</dbReference>
<evidence type="ECO:0000256" key="10">
    <source>
        <dbReference type="ARBA" id="ARBA00037922"/>
    </source>
</evidence>
<dbReference type="GO" id="GO:0008839">
    <property type="term" value="F:4-hydroxy-tetrahydrodipicolinate reductase"/>
    <property type="evidence" value="ECO:0007669"/>
    <property type="project" value="UniProtKB-UniRule"/>
</dbReference>
<dbReference type="EC" id="1.17.1.8" evidence="11 14"/>
<feature type="binding site" evidence="14">
    <location>
        <begin position="124"/>
        <end position="127"/>
    </location>
    <ligand>
        <name>NAD(+)</name>
        <dbReference type="ChEBI" id="CHEBI:57540"/>
    </ligand>
</feature>
<dbReference type="InterPro" id="IPR022663">
    <property type="entry name" value="DapB_C"/>
</dbReference>
<dbReference type="GO" id="GO:0009089">
    <property type="term" value="P:lysine biosynthetic process via diaminopimelate"/>
    <property type="evidence" value="ECO:0007669"/>
    <property type="project" value="UniProtKB-UniRule"/>
</dbReference>
<dbReference type="Pfam" id="PF01113">
    <property type="entry name" value="DapB_N"/>
    <property type="match status" value="1"/>
</dbReference>
<feature type="binding site" evidence="14">
    <location>
        <position position="37"/>
    </location>
    <ligand>
        <name>NADP(+)</name>
        <dbReference type="ChEBI" id="CHEBI:58349"/>
    </ligand>
</feature>
<evidence type="ECO:0000256" key="2">
    <source>
        <dbReference type="ARBA" id="ARBA00006642"/>
    </source>
</evidence>
<dbReference type="AlphaFoldDB" id="A0A2K8U5R2"/>
<dbReference type="GO" id="GO:0019877">
    <property type="term" value="P:diaminopimelate biosynthetic process"/>
    <property type="evidence" value="ECO:0007669"/>
    <property type="project" value="UniProtKB-UniRule"/>
</dbReference>
<dbReference type="SUPFAM" id="SSF55347">
    <property type="entry name" value="Glyceraldehyde-3-phosphate dehydrogenase-like, C-terminal domain"/>
    <property type="match status" value="1"/>
</dbReference>
<dbReference type="UniPathway" id="UPA00034">
    <property type="reaction ID" value="UER00018"/>
</dbReference>
<feature type="domain" description="Dihydrodipicolinate reductase N-terminal" evidence="15">
    <location>
        <begin position="4"/>
        <end position="127"/>
    </location>
</feature>
<dbReference type="FunFam" id="3.40.50.720:FF:000048">
    <property type="entry name" value="4-hydroxy-tetrahydrodipicolinate reductase"/>
    <property type="match status" value="1"/>
</dbReference>
<evidence type="ECO:0000313" key="17">
    <source>
        <dbReference type="EMBL" id="AUB80897.1"/>
    </source>
</evidence>
<evidence type="ECO:0000259" key="15">
    <source>
        <dbReference type="Pfam" id="PF01113"/>
    </source>
</evidence>
<keyword evidence="8 14" id="KW-0520">NAD</keyword>
<name>A0A2K8U5R2_9GAMM</name>
<keyword evidence="9 14" id="KW-0457">Lysine biosynthesis</keyword>
<evidence type="ECO:0000256" key="7">
    <source>
        <dbReference type="ARBA" id="ARBA00023002"/>
    </source>
</evidence>
<evidence type="ECO:0000256" key="9">
    <source>
        <dbReference type="ARBA" id="ARBA00023154"/>
    </source>
</evidence>
<keyword evidence="4 14" id="KW-0028">Amino-acid biosynthesis</keyword>
<feature type="binding site" evidence="14">
    <location>
        <position position="158"/>
    </location>
    <ligand>
        <name>(S)-2,3,4,5-tetrahydrodipicolinate</name>
        <dbReference type="ChEBI" id="CHEBI:16845"/>
    </ligand>
</feature>
<evidence type="ECO:0000313" key="18">
    <source>
        <dbReference type="Proteomes" id="UP000232638"/>
    </source>
</evidence>
<evidence type="ECO:0000256" key="1">
    <source>
        <dbReference type="ARBA" id="ARBA00004496"/>
    </source>
</evidence>
<dbReference type="InterPro" id="IPR036291">
    <property type="entry name" value="NAD(P)-bd_dom_sf"/>
</dbReference>
<evidence type="ECO:0000259" key="16">
    <source>
        <dbReference type="Pfam" id="PF05173"/>
    </source>
</evidence>
<feature type="active site" description="Proton donor/acceptor" evidence="14">
    <location>
        <position position="157"/>
    </location>
</feature>
<evidence type="ECO:0000256" key="14">
    <source>
        <dbReference type="HAMAP-Rule" id="MF_00102"/>
    </source>
</evidence>
<keyword evidence="5 14" id="KW-0521">NADP</keyword>
<feature type="active site" description="Proton donor" evidence="14">
    <location>
        <position position="161"/>
    </location>
</feature>
<dbReference type="Proteomes" id="UP000232638">
    <property type="component" value="Chromosome"/>
</dbReference>
<dbReference type="PANTHER" id="PTHR20836:SF0">
    <property type="entry name" value="4-HYDROXY-TETRAHYDRODIPICOLINATE REDUCTASE 1, CHLOROPLASTIC-RELATED"/>
    <property type="match status" value="1"/>
</dbReference>
<comment type="caution">
    <text evidence="14">Was originally thought to be a dihydrodipicolinate reductase (DHDPR), catalyzing the conversion of dihydrodipicolinate to tetrahydrodipicolinate. However, it was shown in E.coli that the substrate of the enzymatic reaction is not dihydrodipicolinate (DHDP) but in fact (2S,4S)-4-hydroxy-2,3,4,5-tetrahydrodipicolinic acid (HTPA), the product released by the DapA-catalyzed reaction.</text>
</comment>
<dbReference type="InterPro" id="IPR000846">
    <property type="entry name" value="DapB_N"/>
</dbReference>
<feature type="binding site" evidence="14">
    <location>
        <position position="36"/>
    </location>
    <ligand>
        <name>NAD(+)</name>
        <dbReference type="ChEBI" id="CHEBI:57540"/>
    </ligand>
</feature>
<dbReference type="GO" id="GO:0005829">
    <property type="term" value="C:cytosol"/>
    <property type="evidence" value="ECO:0007669"/>
    <property type="project" value="TreeGrafter"/>
</dbReference>
<comment type="pathway">
    <text evidence="10 14">Amino-acid biosynthesis; L-lysine biosynthesis via DAP pathway; (S)-tetrahydrodipicolinate from L-aspartate: step 4/4.</text>
</comment>
<gene>
    <name evidence="14" type="primary">dapB</name>
    <name evidence="17" type="ORF">THSYN_07995</name>
</gene>
<dbReference type="InterPro" id="IPR022664">
    <property type="entry name" value="DapB_N_CS"/>
</dbReference>
<comment type="function">
    <text evidence="14">Catalyzes the conversion of 4-hydroxy-tetrahydrodipicolinate (HTPA) to tetrahydrodipicolinate.</text>
</comment>
<feature type="binding site" evidence="14">
    <location>
        <begin position="167"/>
        <end position="168"/>
    </location>
    <ligand>
        <name>(S)-2,3,4,5-tetrahydrodipicolinate</name>
        <dbReference type="ChEBI" id="CHEBI:16845"/>
    </ligand>
</feature>
<keyword evidence="18" id="KW-1185">Reference proteome</keyword>
<proteinExistence type="inferred from homology"/>
<accession>A0A2K8U5R2</accession>
<comment type="catalytic activity">
    <reaction evidence="12 14">
        <text>(S)-2,3,4,5-tetrahydrodipicolinate + NADP(+) + H2O = (2S,4S)-4-hydroxy-2,3,4,5-tetrahydrodipicolinate + NADPH + H(+)</text>
        <dbReference type="Rhea" id="RHEA:35331"/>
        <dbReference type="ChEBI" id="CHEBI:15377"/>
        <dbReference type="ChEBI" id="CHEBI:15378"/>
        <dbReference type="ChEBI" id="CHEBI:16845"/>
        <dbReference type="ChEBI" id="CHEBI:57783"/>
        <dbReference type="ChEBI" id="CHEBI:58349"/>
        <dbReference type="ChEBI" id="CHEBI:67139"/>
        <dbReference type="EC" id="1.17.1.8"/>
    </reaction>
</comment>
<comment type="subunit">
    <text evidence="14">Homotetramer.</text>
</comment>
<dbReference type="HAMAP" id="MF_00102">
    <property type="entry name" value="DapB"/>
    <property type="match status" value="1"/>
</dbReference>
<dbReference type="PIRSF" id="PIRSF000161">
    <property type="entry name" value="DHPR"/>
    <property type="match status" value="1"/>
</dbReference>
<keyword evidence="7 14" id="KW-0560">Oxidoreductase</keyword>
<evidence type="ECO:0000256" key="4">
    <source>
        <dbReference type="ARBA" id="ARBA00022605"/>
    </source>
</evidence>
<evidence type="ECO:0000256" key="6">
    <source>
        <dbReference type="ARBA" id="ARBA00022915"/>
    </source>
</evidence>
<keyword evidence="6 14" id="KW-0220">Diaminopimelate biosynthesis</keyword>
<dbReference type="InterPro" id="IPR023940">
    <property type="entry name" value="DHDPR_bac"/>
</dbReference>
<comment type="similarity">
    <text evidence="2 14">Belongs to the DapB family.</text>
</comment>
<evidence type="ECO:0000256" key="11">
    <source>
        <dbReference type="ARBA" id="ARBA00038983"/>
    </source>
</evidence>
<feature type="binding site" evidence="14">
    <location>
        <begin position="100"/>
        <end position="102"/>
    </location>
    <ligand>
        <name>NAD(+)</name>
        <dbReference type="ChEBI" id="CHEBI:57540"/>
    </ligand>
</feature>
<protein>
    <recommendedName>
        <fullName evidence="11 14">4-hydroxy-tetrahydrodipicolinate reductase</fullName>
        <shortName evidence="14">HTPA reductase</shortName>
        <ecNumber evidence="11 14">1.17.1.8</ecNumber>
    </recommendedName>
</protein>
<dbReference type="OrthoDB" id="9790352at2"/>
<dbReference type="GO" id="GO:0016726">
    <property type="term" value="F:oxidoreductase activity, acting on CH or CH2 groups, NAD or NADP as acceptor"/>
    <property type="evidence" value="ECO:0007669"/>
    <property type="project" value="UniProtKB-UniRule"/>
</dbReference>
<dbReference type="Gene3D" id="3.30.360.10">
    <property type="entry name" value="Dihydrodipicolinate Reductase, domain 2"/>
    <property type="match status" value="1"/>
</dbReference>
<evidence type="ECO:0000256" key="3">
    <source>
        <dbReference type="ARBA" id="ARBA00022490"/>
    </source>
</evidence>
<dbReference type="Pfam" id="PF05173">
    <property type="entry name" value="DapB_C"/>
    <property type="match status" value="1"/>
</dbReference>
<dbReference type="GO" id="GO:0050661">
    <property type="term" value="F:NADP binding"/>
    <property type="evidence" value="ECO:0007669"/>
    <property type="project" value="UniProtKB-UniRule"/>
</dbReference>
<dbReference type="Gene3D" id="3.40.50.720">
    <property type="entry name" value="NAD(P)-binding Rossmann-like Domain"/>
    <property type="match status" value="1"/>
</dbReference>
<comment type="catalytic activity">
    <reaction evidence="13 14">
        <text>(S)-2,3,4,5-tetrahydrodipicolinate + NAD(+) + H2O = (2S,4S)-4-hydroxy-2,3,4,5-tetrahydrodipicolinate + NADH + H(+)</text>
        <dbReference type="Rhea" id="RHEA:35323"/>
        <dbReference type="ChEBI" id="CHEBI:15377"/>
        <dbReference type="ChEBI" id="CHEBI:15378"/>
        <dbReference type="ChEBI" id="CHEBI:16845"/>
        <dbReference type="ChEBI" id="CHEBI:57540"/>
        <dbReference type="ChEBI" id="CHEBI:57945"/>
        <dbReference type="ChEBI" id="CHEBI:67139"/>
        <dbReference type="EC" id="1.17.1.8"/>
    </reaction>
</comment>
<reference evidence="17 18" key="1">
    <citation type="submission" date="2017-03" db="EMBL/GenBank/DDBJ databases">
        <title>Complete genome sequence of Candidatus 'Thiodictyon syntrophicum' sp. nov. strain Cad16T, a photolithoautotroph purple sulfur bacterium isolated from an alpine meromictic lake.</title>
        <authorList>
            <person name="Luedin S.M."/>
            <person name="Pothier J.F."/>
            <person name="Danza F."/>
            <person name="Storelli N."/>
            <person name="Wittwer M."/>
            <person name="Tonolla M."/>
        </authorList>
    </citation>
    <scope>NUCLEOTIDE SEQUENCE [LARGE SCALE GENOMIC DNA]</scope>
    <source>
        <strain evidence="17 18">Cad16T</strain>
    </source>
</reference>
<sequence>MNEIRCAVTGAAGRMGRTLVQAVTESAGLVLGAATERPGSSLIGADAGELAGVGRLGVAITADLAAVTGSFDVLIDFTAPAATLAHLALCRAAGRAMVIGTTGMDADQRAAVAAAGADLGIVFAPNMSVGVNLCFKLLDIAARVLGDEVDIEIIEAHHRHKVDAPSGTALRMGEVVAAALGRDLGEVAVYGRQGQTGARERRTIGFETIRAGDVVGEHSVWFAADGERVEIAHKASSRMTFARGAARAASWLGGRGPGVYDMQDVLGLRDF</sequence>
<dbReference type="PANTHER" id="PTHR20836">
    <property type="entry name" value="DIHYDRODIPICOLINATE REDUCTASE"/>
    <property type="match status" value="1"/>
</dbReference>
<evidence type="ECO:0000256" key="5">
    <source>
        <dbReference type="ARBA" id="ARBA00022857"/>
    </source>
</evidence>
<dbReference type="RefSeq" id="WP_100918678.1">
    <property type="nucleotide sequence ID" value="NZ_CP020370.1"/>
</dbReference>
<dbReference type="EMBL" id="CP020370">
    <property type="protein sequence ID" value="AUB80897.1"/>
    <property type="molecule type" value="Genomic_DNA"/>
</dbReference>